<dbReference type="Proteomes" id="UP000032360">
    <property type="component" value="Unassembled WGS sequence"/>
</dbReference>
<dbReference type="AlphaFoldDB" id="A0A0D8HIV1"/>
<reference evidence="1 2" key="1">
    <citation type="submission" date="2015-01" db="EMBL/GenBank/DDBJ databases">
        <title>Draft genome of the acidophilic iron oxidizer Acidithrix ferrooxidans strain Py-F3.</title>
        <authorList>
            <person name="Poehlein A."/>
            <person name="Eisen S."/>
            <person name="Schloemann M."/>
            <person name="Johnson B.D."/>
            <person name="Daniel R."/>
            <person name="Muehling M."/>
        </authorList>
    </citation>
    <scope>NUCLEOTIDE SEQUENCE [LARGE SCALE GENOMIC DNA]</scope>
    <source>
        <strain evidence="1 2">Py-F3</strain>
    </source>
</reference>
<comment type="caution">
    <text evidence="1">The sequence shown here is derived from an EMBL/GenBank/DDBJ whole genome shotgun (WGS) entry which is preliminary data.</text>
</comment>
<gene>
    <name evidence="1" type="ORF">AXFE_12550</name>
</gene>
<dbReference type="STRING" id="1280514.AXFE_12550"/>
<proteinExistence type="predicted"/>
<evidence type="ECO:0000313" key="2">
    <source>
        <dbReference type="Proteomes" id="UP000032360"/>
    </source>
</evidence>
<sequence>MRITSILLSEYYLMVQALVWPLRKYNSRPPQGSNHIPLQVALASKYLTNGSQCG</sequence>
<dbReference type="EMBL" id="JXYS01000028">
    <property type="protein sequence ID" value="KJF17870.1"/>
    <property type="molecule type" value="Genomic_DNA"/>
</dbReference>
<keyword evidence="2" id="KW-1185">Reference proteome</keyword>
<protein>
    <submittedName>
        <fullName evidence="1">Uncharacterized protein</fullName>
    </submittedName>
</protein>
<evidence type="ECO:0000313" key="1">
    <source>
        <dbReference type="EMBL" id="KJF17870.1"/>
    </source>
</evidence>
<name>A0A0D8HIV1_9ACTN</name>
<organism evidence="1 2">
    <name type="scientific">Acidithrix ferrooxidans</name>
    <dbReference type="NCBI Taxonomy" id="1280514"/>
    <lineage>
        <taxon>Bacteria</taxon>
        <taxon>Bacillati</taxon>
        <taxon>Actinomycetota</taxon>
        <taxon>Acidimicrobiia</taxon>
        <taxon>Acidimicrobiales</taxon>
        <taxon>Acidimicrobiaceae</taxon>
        <taxon>Acidithrix</taxon>
    </lineage>
</organism>
<accession>A0A0D8HIV1</accession>